<keyword evidence="2" id="KW-1185">Reference proteome</keyword>
<sequence length="146" mass="15744">MATFIPLISSGTAGPLGVLHLPRLWLKASLEANGKLDARYPGAGQGYDQMTIDALGLSRDALLAHIAEAKPTYPQFEAWVKAQPGVKLDADTIAAHNASVIGYHHDDETRQGILASNNLPDDGTILDAVHLNDLDSWQELHEAELK</sequence>
<dbReference type="RefSeq" id="WP_330930774.1">
    <property type="nucleotide sequence ID" value="NZ_CP119075.1"/>
</dbReference>
<proteinExistence type="predicted"/>
<organism evidence="1 2">
    <name type="scientific">Synoicihabitans lomoniglobus</name>
    <dbReference type="NCBI Taxonomy" id="2909285"/>
    <lineage>
        <taxon>Bacteria</taxon>
        <taxon>Pseudomonadati</taxon>
        <taxon>Verrucomicrobiota</taxon>
        <taxon>Opitutia</taxon>
        <taxon>Opitutales</taxon>
        <taxon>Opitutaceae</taxon>
        <taxon>Synoicihabitans</taxon>
    </lineage>
</organism>
<reference evidence="1" key="1">
    <citation type="submission" date="2023-03" db="EMBL/GenBank/DDBJ databases">
        <title>Lomoglobus Profundus gen. nov., sp. nov., a novel member of the phylum Verrucomicrobia, isolated from deep-marine sediment of South China Sea.</title>
        <authorList>
            <person name="Ahmad T."/>
            <person name="Ishaq S.E."/>
            <person name="Wang F."/>
        </authorList>
    </citation>
    <scope>NUCLEOTIDE SEQUENCE</scope>
    <source>
        <strain evidence="1">LMO-M01</strain>
    </source>
</reference>
<gene>
    <name evidence="1" type="ORF">PXH66_19810</name>
</gene>
<dbReference type="KEGG" id="slom:PXH66_19810"/>
<name>A0AAF0CPG3_9BACT</name>
<protein>
    <submittedName>
        <fullName evidence="1">DUF5069 domain-containing protein</fullName>
    </submittedName>
</protein>
<dbReference type="Proteomes" id="UP001218638">
    <property type="component" value="Chromosome"/>
</dbReference>
<evidence type="ECO:0000313" key="2">
    <source>
        <dbReference type="Proteomes" id="UP001218638"/>
    </source>
</evidence>
<evidence type="ECO:0000313" key="1">
    <source>
        <dbReference type="EMBL" id="WED64594.1"/>
    </source>
</evidence>
<accession>A0AAF0CPG3</accession>
<dbReference type="EMBL" id="CP119075">
    <property type="protein sequence ID" value="WED64594.1"/>
    <property type="molecule type" value="Genomic_DNA"/>
</dbReference>
<dbReference type="AlphaFoldDB" id="A0AAF0CPG3"/>